<feature type="compositionally biased region" description="Basic and acidic residues" evidence="1">
    <location>
        <begin position="748"/>
        <end position="762"/>
    </location>
</feature>
<feature type="region of interest" description="Disordered" evidence="1">
    <location>
        <begin position="429"/>
        <end position="475"/>
    </location>
</feature>
<feature type="region of interest" description="Disordered" evidence="1">
    <location>
        <begin position="385"/>
        <end position="406"/>
    </location>
</feature>
<feature type="compositionally biased region" description="Low complexity" evidence="1">
    <location>
        <begin position="729"/>
        <end position="747"/>
    </location>
</feature>
<feature type="compositionally biased region" description="Polar residues" evidence="1">
    <location>
        <begin position="438"/>
        <end position="447"/>
    </location>
</feature>
<gene>
    <name evidence="3" type="ORF">PSFLO_02057</name>
</gene>
<accession>A0A5C3EY69</accession>
<feature type="signal peptide" evidence="2">
    <location>
        <begin position="1"/>
        <end position="24"/>
    </location>
</feature>
<feature type="compositionally biased region" description="Low complexity" evidence="1">
    <location>
        <begin position="294"/>
        <end position="303"/>
    </location>
</feature>
<feature type="chain" id="PRO_5023016966" evidence="2">
    <location>
        <begin position="25"/>
        <end position="835"/>
    </location>
</feature>
<feature type="region of interest" description="Disordered" evidence="1">
    <location>
        <begin position="668"/>
        <end position="695"/>
    </location>
</feature>
<evidence type="ECO:0000313" key="4">
    <source>
        <dbReference type="Proteomes" id="UP000323386"/>
    </source>
</evidence>
<feature type="region of interest" description="Disordered" evidence="1">
    <location>
        <begin position="493"/>
        <end position="514"/>
    </location>
</feature>
<feature type="region of interest" description="Disordered" evidence="1">
    <location>
        <begin position="294"/>
        <end position="329"/>
    </location>
</feature>
<feature type="compositionally biased region" description="Low complexity" evidence="1">
    <location>
        <begin position="494"/>
        <end position="507"/>
    </location>
</feature>
<feature type="region of interest" description="Disordered" evidence="1">
    <location>
        <begin position="708"/>
        <end position="835"/>
    </location>
</feature>
<evidence type="ECO:0000256" key="1">
    <source>
        <dbReference type="SAM" id="MobiDB-lite"/>
    </source>
</evidence>
<feature type="compositionally biased region" description="Low complexity" evidence="1">
    <location>
        <begin position="780"/>
        <end position="793"/>
    </location>
</feature>
<organism evidence="3 4">
    <name type="scientific">Pseudozyma flocculosa</name>
    <dbReference type="NCBI Taxonomy" id="84751"/>
    <lineage>
        <taxon>Eukaryota</taxon>
        <taxon>Fungi</taxon>
        <taxon>Dikarya</taxon>
        <taxon>Basidiomycota</taxon>
        <taxon>Ustilaginomycotina</taxon>
        <taxon>Ustilaginomycetes</taxon>
        <taxon>Ustilaginales</taxon>
        <taxon>Ustilaginaceae</taxon>
        <taxon>Pseudozyma</taxon>
    </lineage>
</organism>
<reference evidence="3 4" key="1">
    <citation type="submission" date="2018-03" db="EMBL/GenBank/DDBJ databases">
        <authorList>
            <person name="Guldener U."/>
        </authorList>
    </citation>
    <scope>NUCLEOTIDE SEQUENCE [LARGE SCALE GENOMIC DNA]</scope>
    <source>
        <strain evidence="3 4">DAOM196992</strain>
    </source>
</reference>
<evidence type="ECO:0000256" key="2">
    <source>
        <dbReference type="SAM" id="SignalP"/>
    </source>
</evidence>
<feature type="region of interest" description="Disordered" evidence="1">
    <location>
        <begin position="538"/>
        <end position="595"/>
    </location>
</feature>
<proteinExistence type="predicted"/>
<feature type="compositionally biased region" description="Low complexity" evidence="1">
    <location>
        <begin position="576"/>
        <end position="593"/>
    </location>
</feature>
<dbReference type="Proteomes" id="UP000323386">
    <property type="component" value="Unassembled WGS sequence"/>
</dbReference>
<name>A0A5C3EY69_9BASI</name>
<protein>
    <submittedName>
        <fullName evidence="3">Uncharacterized protein</fullName>
    </submittedName>
</protein>
<dbReference type="AlphaFoldDB" id="A0A5C3EY69"/>
<feature type="compositionally biased region" description="Basic and acidic residues" evidence="1">
    <location>
        <begin position="553"/>
        <end position="570"/>
    </location>
</feature>
<evidence type="ECO:0000313" key="3">
    <source>
        <dbReference type="EMBL" id="SPO36586.1"/>
    </source>
</evidence>
<keyword evidence="4" id="KW-1185">Reference proteome</keyword>
<dbReference type="EMBL" id="OOIP01000004">
    <property type="protein sequence ID" value="SPO36586.1"/>
    <property type="molecule type" value="Genomic_DNA"/>
</dbReference>
<sequence length="835" mass="89752">MTRTHTRTQTLHACLPARLLWVVAAPYVPQRPGSYVAYHPWEPLTPFVRFTTARPSPHPAATTLCLEHPPTVYGAWLPVGPPGCPVPRIAHLLRFVPLSPRPLLTFPANDAGKKRHEDLVELPTPPTSPWLPRYARRSGQRPAKDIISGPTAIPVFAPRPFRAAFSPGPRLIHHHAAASTSISPTNSPPPTARRPVAFDLCLRRHSSPLPDDNSSRSLLRRSHLVNDLGSSLGPAPPPAPMNDLVVVHGDCLPARKEYVPMDYTSRLGHLQDSFSHRAPYAELDDADYDVTNSSSPSLSYSVSTHAESIPSSIGLRDRDGNGYGYANSDYASELGQQTPYEDDSDLDSLQHVASAAAPRTRVKFMTPTAVTRESSTTTGLRPIGTKRRAQRLRPSTAPMEPAHGKMLPDVPVPDTTAAMAALALDGEQRLAGSRRRTCSNAADTSAPQRRESLTLAVDNFPSPPSRSTAAADLPPAQNAPLSVLDEFDWHGTRAPTAASQYPPSASSQHHAGMPGTIRSKASIATLMPRRDEIASVVSNDGDHPFAFSPPSLSHEHDGFDDVRSQPDSGRHSLNHSGPPSVLSHSSNSSLSNELEPRELLRRAKTSKITCGLDEELGQAPTHYDADAAEAEVIDDLPPLLSTYYLAEQGLSKEQFERLTRNPERLRAAQLAAARAEMERKGRSLRSSRRGGDDEEPVSILAAEAKFLAQDPHKSGGGGKISSLLKKKSTSSAMASSSSSSSSSSMRGTRPERLQRIESRSEVSHLSYRDGNGGIYSPPLSNRSGTASVASSSSRDLRSGGATAGAARLSEPSLASHGSAATTPSKGLSKLFGRKR</sequence>
<keyword evidence="2" id="KW-0732">Signal</keyword>